<dbReference type="SUPFAM" id="SSF52540">
    <property type="entry name" value="P-loop containing nucleoside triphosphate hydrolases"/>
    <property type="match status" value="1"/>
</dbReference>
<feature type="non-terminal residue" evidence="5">
    <location>
        <position position="1"/>
    </location>
</feature>
<dbReference type="GO" id="GO:0005524">
    <property type="term" value="F:ATP binding"/>
    <property type="evidence" value="ECO:0007669"/>
    <property type="project" value="UniProtKB-KW"/>
</dbReference>
<dbReference type="SMART" id="SM00534">
    <property type="entry name" value="MUTSac"/>
    <property type="match status" value="1"/>
</dbReference>
<dbReference type="SUPFAM" id="SSF48334">
    <property type="entry name" value="DNA repair protein MutS, domain III"/>
    <property type="match status" value="1"/>
</dbReference>
<dbReference type="InterPro" id="IPR007861">
    <property type="entry name" value="DNA_mismatch_repair_MutS_clamp"/>
</dbReference>
<dbReference type="EMBL" id="JARO02016016">
    <property type="protein sequence ID" value="KPP57588.1"/>
    <property type="molecule type" value="Genomic_DNA"/>
</dbReference>
<evidence type="ECO:0000313" key="6">
    <source>
        <dbReference type="Proteomes" id="UP000034805"/>
    </source>
</evidence>
<proteinExistence type="predicted"/>
<sequence length="393" mass="44057">IEKHKFLVKPSFDPTLSMLRDTMDRLEKDMQVSLKLDTRKTVKLESNAQLGYFFSVTHKEEKNLRNNENKLSSWKKEDTKSWEEYEEAQNAVVKEIISIASGGVEPLQTLSKIIAQLDALVSFTVVSHLAPVPYIHPTVTEKGSRRLVDVAFIPNDMSFVRGQEMFHIITVFILERCAHDPSHVTFAILQILTWGGKSTYIRQVGMMVLMAQVGCFMPSEVSMVDSILAQVDARDSQVNGMPTFMAEMLETAAILRHMGSKLCFPSVTLPSSLSLSGSSANSATEDSLIIINELGRSTSAYDGFGMAWAILEHITTCSFCLFTMHFHTLTALAKQVPTVCNLQITVLTANHTLTMLYKVQKTFELEEFQDVAWVGDNDEDSGLDAKRRCLERQ</sequence>
<comment type="caution">
    <text evidence="5">The sequence shown here is derived from an EMBL/GenBank/DDBJ whole genome shotgun (WGS) entry which is preliminary data.</text>
</comment>
<keyword evidence="3" id="KW-0238">DNA-binding</keyword>
<dbReference type="InterPro" id="IPR036187">
    <property type="entry name" value="DNA_mismatch_repair_MutS_sf"/>
</dbReference>
<evidence type="ECO:0000259" key="4">
    <source>
        <dbReference type="SMART" id="SM00534"/>
    </source>
</evidence>
<dbReference type="AlphaFoldDB" id="A0A0P7T9I4"/>
<keyword evidence="1" id="KW-0547">Nucleotide-binding</keyword>
<protein>
    <recommendedName>
        <fullName evidence="4">DNA mismatch repair proteins mutS family domain-containing protein</fullName>
    </recommendedName>
</protein>
<evidence type="ECO:0000256" key="1">
    <source>
        <dbReference type="ARBA" id="ARBA00022741"/>
    </source>
</evidence>
<organism evidence="5 6">
    <name type="scientific">Scleropages formosus</name>
    <name type="common">Asian bonytongue</name>
    <name type="synonym">Osteoglossum formosum</name>
    <dbReference type="NCBI Taxonomy" id="113540"/>
    <lineage>
        <taxon>Eukaryota</taxon>
        <taxon>Metazoa</taxon>
        <taxon>Chordata</taxon>
        <taxon>Craniata</taxon>
        <taxon>Vertebrata</taxon>
        <taxon>Euteleostomi</taxon>
        <taxon>Actinopterygii</taxon>
        <taxon>Neopterygii</taxon>
        <taxon>Teleostei</taxon>
        <taxon>Osteoglossocephala</taxon>
        <taxon>Osteoglossomorpha</taxon>
        <taxon>Osteoglossiformes</taxon>
        <taxon>Osteoglossidae</taxon>
        <taxon>Scleropages</taxon>
    </lineage>
</organism>
<dbReference type="InterPro" id="IPR027417">
    <property type="entry name" value="P-loop_NTPase"/>
</dbReference>
<name>A0A0P7T9I4_SCLFO</name>
<dbReference type="GO" id="GO:0140664">
    <property type="term" value="F:ATP-dependent DNA damage sensor activity"/>
    <property type="evidence" value="ECO:0007669"/>
    <property type="project" value="InterPro"/>
</dbReference>
<feature type="non-terminal residue" evidence="5">
    <location>
        <position position="393"/>
    </location>
</feature>
<dbReference type="GO" id="GO:0006298">
    <property type="term" value="P:mismatch repair"/>
    <property type="evidence" value="ECO:0007669"/>
    <property type="project" value="InterPro"/>
</dbReference>
<evidence type="ECO:0000313" key="5">
    <source>
        <dbReference type="EMBL" id="KPP57588.1"/>
    </source>
</evidence>
<dbReference type="Pfam" id="PF05190">
    <property type="entry name" value="MutS_IV"/>
    <property type="match status" value="1"/>
</dbReference>
<dbReference type="PANTHER" id="PTHR11361">
    <property type="entry name" value="DNA MISMATCH REPAIR PROTEIN MUTS FAMILY MEMBER"/>
    <property type="match status" value="1"/>
</dbReference>
<dbReference type="PANTHER" id="PTHR11361:SF35">
    <property type="entry name" value="DNA MISMATCH REPAIR PROTEIN MSH2"/>
    <property type="match status" value="1"/>
</dbReference>
<dbReference type="Pfam" id="PF00488">
    <property type="entry name" value="MutS_V"/>
    <property type="match status" value="2"/>
</dbReference>
<dbReference type="GO" id="GO:0030983">
    <property type="term" value="F:mismatched DNA binding"/>
    <property type="evidence" value="ECO:0007669"/>
    <property type="project" value="InterPro"/>
</dbReference>
<keyword evidence="2" id="KW-0067">ATP-binding</keyword>
<evidence type="ECO:0000256" key="2">
    <source>
        <dbReference type="ARBA" id="ARBA00022840"/>
    </source>
</evidence>
<dbReference type="Gene3D" id="3.40.50.300">
    <property type="entry name" value="P-loop containing nucleotide triphosphate hydrolases"/>
    <property type="match status" value="1"/>
</dbReference>
<dbReference type="GO" id="GO:0002204">
    <property type="term" value="P:somatic recombination of immunoglobulin genes involved in immune response"/>
    <property type="evidence" value="ECO:0007669"/>
    <property type="project" value="TreeGrafter"/>
</dbReference>
<dbReference type="Gene3D" id="1.10.1420.10">
    <property type="match status" value="1"/>
</dbReference>
<reference evidence="5 6" key="1">
    <citation type="submission" date="2015-08" db="EMBL/GenBank/DDBJ databases">
        <title>The genome of the Asian arowana (Scleropages formosus).</title>
        <authorList>
            <person name="Tan M.H."/>
            <person name="Gan H.M."/>
            <person name="Croft L.J."/>
            <person name="Austin C.M."/>
        </authorList>
    </citation>
    <scope>NUCLEOTIDE SEQUENCE [LARGE SCALE GENOMIC DNA]</scope>
    <source>
        <strain evidence="5">Aro1</strain>
    </source>
</reference>
<dbReference type="Proteomes" id="UP000034805">
    <property type="component" value="Unassembled WGS sequence"/>
</dbReference>
<evidence type="ECO:0000256" key="3">
    <source>
        <dbReference type="ARBA" id="ARBA00023125"/>
    </source>
</evidence>
<dbReference type="InterPro" id="IPR000432">
    <property type="entry name" value="DNA_mismatch_repair_MutS_C"/>
</dbReference>
<dbReference type="GO" id="GO:0032301">
    <property type="term" value="C:MutSalpha complex"/>
    <property type="evidence" value="ECO:0007669"/>
    <property type="project" value="TreeGrafter"/>
</dbReference>
<dbReference type="InterPro" id="IPR045076">
    <property type="entry name" value="MutS"/>
</dbReference>
<accession>A0A0P7T9I4</accession>
<dbReference type="GO" id="GO:0006312">
    <property type="term" value="P:mitotic recombination"/>
    <property type="evidence" value="ECO:0007669"/>
    <property type="project" value="TreeGrafter"/>
</dbReference>
<feature type="domain" description="DNA mismatch repair proteins mutS family" evidence="4">
    <location>
        <begin position="187"/>
        <end position="390"/>
    </location>
</feature>
<gene>
    <name evidence="5" type="ORF">Z043_124668</name>
</gene>